<proteinExistence type="inferred from homology"/>
<comment type="subcellular location">
    <subcellularLocation>
        <location evidence="1">Cell outer membrane</location>
    </subcellularLocation>
</comment>
<dbReference type="EMBL" id="ABJL02000006">
    <property type="protein sequence ID" value="EDV06956.1"/>
    <property type="molecule type" value="Genomic_DNA"/>
</dbReference>
<sequence length="560" mass="63660">MVLNMKTKIKTYVGTALVACSLSFNSCTDLSEKIYDTMSPDIYQFTPEDAQALFVPVYNSLRDVLWGWYSYSDISGLSGDLWCIPNRIGIGWGDLYIPLHKHEFNPQIWHFGAFWTRAYAGVTACNRLLADPAVQSVETTVAQLRAYRALYYYMLFDAFRNIPLDTEANHEAGWLPEQATPQQMWDFIISELNDVKGKCGNEKIMGRINNYSVNMLLANMYINHNAWFNDDSDKSWYGKCIDELNEIIESGLYSLAPNYLDNFKEDISGNPEIIFGIPYTEKYGGGNYYASMWLAVISKKTYGFNTWATSGANVLSQFLDSYDAADGRYKDCWNVDTPQYAMDGTPLIANGVQVVYTKEIRSIDQPGCYEYEGGRLVKYEILPGDMATNYDDVPFYRYADVLLKKAECLLRLGGYKGETEQDAADLVTQVRARNFKSNPAKAVRTVAQLKGGSNYPYGHRENRNEMGKNDPTKIFNEIEGGADIELGGLLDERAWEFVGEYVRRQDLIRFKMTNGQNVYNGKSWFCKPRVTDVSDNHLNIFPIPKEAIEGNVKLKQNPGY</sequence>
<dbReference type="SUPFAM" id="SSF48452">
    <property type="entry name" value="TPR-like"/>
    <property type="match status" value="1"/>
</dbReference>
<comment type="similarity">
    <text evidence="2">Belongs to the SusD family.</text>
</comment>
<name>B3C6I2_9BACE</name>
<keyword evidence="3" id="KW-0732">Signal</keyword>
<feature type="domain" description="RagB/SusD" evidence="6">
    <location>
        <begin position="305"/>
        <end position="560"/>
    </location>
</feature>
<keyword evidence="5" id="KW-0998">Cell outer membrane</keyword>
<keyword evidence="4" id="KW-0472">Membrane</keyword>
<dbReference type="AlphaFoldDB" id="B3C6I2"/>
<reference evidence="7 8" key="2">
    <citation type="submission" date="2008-04" db="EMBL/GenBank/DDBJ databases">
        <authorList>
            <person name="Fulton L."/>
            <person name="Clifton S."/>
            <person name="Fulton B."/>
            <person name="Xu J."/>
            <person name="Minx P."/>
            <person name="Pepin K.H."/>
            <person name="Johnson M."/>
            <person name="Thiruvilangam P."/>
            <person name="Bhonagiri V."/>
            <person name="Nash W.E."/>
            <person name="Mardis E.R."/>
            <person name="Wilson R.K."/>
        </authorList>
    </citation>
    <scope>NUCLEOTIDE SEQUENCE [LARGE SCALE GENOMIC DNA]</scope>
    <source>
        <strain evidence="7 8">DSM 17393</strain>
    </source>
</reference>
<comment type="caution">
    <text evidence="7">The sequence shown here is derived from an EMBL/GenBank/DDBJ whole genome shotgun (WGS) entry which is preliminary data.</text>
</comment>
<evidence type="ECO:0000256" key="5">
    <source>
        <dbReference type="ARBA" id="ARBA00023237"/>
    </source>
</evidence>
<evidence type="ECO:0000256" key="2">
    <source>
        <dbReference type="ARBA" id="ARBA00006275"/>
    </source>
</evidence>
<reference evidence="7 8" key="1">
    <citation type="submission" date="2008-04" db="EMBL/GenBank/DDBJ databases">
        <title>Draft genome sequence of Bacteroides intestinalis (DSM 17393).</title>
        <authorList>
            <person name="Sudarsanam P."/>
            <person name="Ley R."/>
            <person name="Guruge J."/>
            <person name="Turnbaugh P.J."/>
            <person name="Mahowald M."/>
            <person name="Liep D."/>
            <person name="Gordon J."/>
        </authorList>
    </citation>
    <scope>NUCLEOTIDE SEQUENCE [LARGE SCALE GENOMIC DNA]</scope>
    <source>
        <strain evidence="7 8">DSM 17393</strain>
    </source>
</reference>
<dbReference type="Proteomes" id="UP000004596">
    <property type="component" value="Unassembled WGS sequence"/>
</dbReference>
<dbReference type="InterPro" id="IPR011990">
    <property type="entry name" value="TPR-like_helical_dom_sf"/>
</dbReference>
<evidence type="ECO:0000256" key="1">
    <source>
        <dbReference type="ARBA" id="ARBA00004442"/>
    </source>
</evidence>
<dbReference type="STRING" id="471870.BACINT_00518"/>
<organism evidence="7 8">
    <name type="scientific">Bacteroides intestinalis DSM 17393</name>
    <dbReference type="NCBI Taxonomy" id="471870"/>
    <lineage>
        <taxon>Bacteria</taxon>
        <taxon>Pseudomonadati</taxon>
        <taxon>Bacteroidota</taxon>
        <taxon>Bacteroidia</taxon>
        <taxon>Bacteroidales</taxon>
        <taxon>Bacteroidaceae</taxon>
        <taxon>Bacteroides</taxon>
    </lineage>
</organism>
<protein>
    <submittedName>
        <fullName evidence="7">SusD family protein</fullName>
    </submittedName>
</protein>
<evidence type="ECO:0000313" key="7">
    <source>
        <dbReference type="EMBL" id="EDV06956.1"/>
    </source>
</evidence>
<dbReference type="Pfam" id="PF07980">
    <property type="entry name" value="SusD_RagB"/>
    <property type="match status" value="1"/>
</dbReference>
<evidence type="ECO:0000259" key="6">
    <source>
        <dbReference type="Pfam" id="PF07980"/>
    </source>
</evidence>
<evidence type="ECO:0000313" key="8">
    <source>
        <dbReference type="Proteomes" id="UP000004596"/>
    </source>
</evidence>
<evidence type="ECO:0000256" key="3">
    <source>
        <dbReference type="ARBA" id="ARBA00022729"/>
    </source>
</evidence>
<dbReference type="Gene3D" id="1.25.40.390">
    <property type="match status" value="1"/>
</dbReference>
<dbReference type="GO" id="GO:0009279">
    <property type="term" value="C:cell outer membrane"/>
    <property type="evidence" value="ECO:0007669"/>
    <property type="project" value="UniProtKB-SubCell"/>
</dbReference>
<evidence type="ECO:0000256" key="4">
    <source>
        <dbReference type="ARBA" id="ARBA00023136"/>
    </source>
</evidence>
<dbReference type="InterPro" id="IPR012944">
    <property type="entry name" value="SusD_RagB_dom"/>
</dbReference>
<accession>B3C6I2</accession>
<dbReference type="eggNOG" id="COG3637">
    <property type="taxonomic scope" value="Bacteria"/>
</dbReference>
<gene>
    <name evidence="7" type="ORF">BACINT_00518</name>
</gene>